<sequence>MLGHIKGVYVGLNKGDMTISYMYQLWLARLVAAVILPDRAYYGFVAPLSTYILRAVPYAYPLMLGPNHTPTPMAMIILCRSQLPCAIFLFHLLPYTNAALELVYVLVGTPITCVLVRWHSGHTSLPYATSWFGLSYSWMLLQGLLVLVANLNFHFLSRRQQKQHLQQQQQQQSLLAAAAMTAPAAAAASRPLHRQQQNAVGGSGLPDSGSCAAAGAAGKDSGDVALQTQSDPGVGLVGMGGDCKLHRHMGTAATSGTPLAPGNAEHTRLCHEASACAATATATASATATAAAAELAMAPPPAAATPQQPAPPPPPPRYTSAAAAAAAAAAASQAAARQDPGGAGGPAVAPQHPLPAQPPYRSFIRRTTHFAKVDGVEPEDLPAGWRERLEQELARQGRVLTGVYVRRGCVELLIEYVTLPPPSGAGSRSGPGFGSGSGSGAEPGMTQPLPDDCGALVLGLEQLQQLLQLPLPQQLPPMTARGAAAGGAGDGAAGVLGAAAGGAEAARQGPLGLAASAAFHGSIADATTAAAAVSDASDSGRQRAAPHAPRLLSLAPRVALLPPLQGEQQQGPCVRPAVALTMTLELRLAGTAADGGGSSNSSSGRGAGGGGVEVMVRHRHRYLPVTVRRRLLPSMGGDQAAGAGASSAQQGRREGRVERYEVDVVMRLGGGGGESAAAAAAAADGAPAVLLEPGLLHVDVRWGDVPCMSLPVLLLPPSAGSLAAAGGRGAASEVAAAADPAPAEVDMAAVVEELQQFSSWCDRRRRVASATAAAGEATLAAADCPAEDPEVKAAAADDDAADGDDGDCCREGGDEDEYEDEDAAGALLHDLGLLLQQHDDVDGVDDVDVRGATAGAGAGAGAGADAGAGAGAAAAAGGGTTGAASPSRQRCWPSSRLLVMVAGDLLRYAEGSGMPQLAALVGLRLARLQQQRQEREQQEREWREQQQQQLQELPEEEEGAAEEVEGAVGEAAAEIGLSCMSGSASAGAGLAGRTAGPGLQPHHAYAPEAGLGQPAATRANGPQGGLSGGSAADESASCVGGSSTCGCEGDGNGEGSVDGDAGVKAGETSAAGLAAAWQQRAWAAAVAAACWRSLLLFVGLEREAPEEAAAFREARNAWNLRNAPVIEVIEMLMGLSVLARYNSAAAAAPFSGVGAAIGFLRCSATFIVFTAPLLLAVWVLQPALLAVRGVSREGRAEAAGRLQRLRRWAVSKTLLLALRVSPPALWLAYSTGLGLVAAEGLLLPVACLLPPLPALLLSAVRMPVLAAYLASHFSGHWPPAGNGNGGGDGGLGAGADVCSPADALSGYSAAGSCPAAAVVAAGGAGGADALAAPHHLHLHHWARSSTGYAVWLALRLEVVALAATWACHTYLRLMMHPPPSRLVRGRPLGSADPP</sequence>
<feature type="transmembrane region" description="Helical" evidence="2">
    <location>
        <begin position="41"/>
        <end position="60"/>
    </location>
</feature>
<name>A0A835WRM5_9CHLO</name>
<gene>
    <name evidence="3" type="ORF">HYH02_003238</name>
</gene>
<evidence type="ECO:0000313" key="3">
    <source>
        <dbReference type="EMBL" id="KAG2452207.1"/>
    </source>
</evidence>
<keyword evidence="2" id="KW-1133">Transmembrane helix</keyword>
<feature type="region of interest" description="Disordered" evidence="1">
    <location>
        <begin position="210"/>
        <end position="230"/>
    </location>
</feature>
<feature type="transmembrane region" description="Helical" evidence="2">
    <location>
        <begin position="174"/>
        <end position="192"/>
    </location>
</feature>
<dbReference type="Proteomes" id="UP000613740">
    <property type="component" value="Unassembled WGS sequence"/>
</dbReference>
<feature type="region of interest" description="Disordered" evidence="1">
    <location>
        <begin position="420"/>
        <end position="450"/>
    </location>
</feature>
<protein>
    <submittedName>
        <fullName evidence="3">Uncharacterized protein</fullName>
    </submittedName>
</protein>
<feature type="compositionally biased region" description="Pro residues" evidence="1">
    <location>
        <begin position="298"/>
        <end position="317"/>
    </location>
</feature>
<feature type="transmembrane region" description="Helical" evidence="2">
    <location>
        <begin position="1208"/>
        <end position="1229"/>
    </location>
</feature>
<evidence type="ECO:0000256" key="2">
    <source>
        <dbReference type="SAM" id="Phobius"/>
    </source>
</evidence>
<feature type="compositionally biased region" description="Low complexity" evidence="1">
    <location>
        <begin position="635"/>
        <end position="650"/>
    </location>
</feature>
<feature type="transmembrane region" description="Helical" evidence="2">
    <location>
        <begin position="131"/>
        <end position="153"/>
    </location>
</feature>
<dbReference type="EMBL" id="JAEHOD010000006">
    <property type="protein sequence ID" value="KAG2452207.1"/>
    <property type="molecule type" value="Genomic_DNA"/>
</dbReference>
<reference evidence="3" key="1">
    <citation type="journal article" date="2020" name="bioRxiv">
        <title>Comparative genomics of Chlamydomonas.</title>
        <authorList>
            <person name="Craig R.J."/>
            <person name="Hasan A.R."/>
            <person name="Ness R.W."/>
            <person name="Keightley P.D."/>
        </authorList>
    </citation>
    <scope>NUCLEOTIDE SEQUENCE</scope>
    <source>
        <strain evidence="3">CCAP 11/173</strain>
    </source>
</reference>
<feature type="compositionally biased region" description="Acidic residues" evidence="1">
    <location>
        <begin position="796"/>
        <end position="806"/>
    </location>
</feature>
<keyword evidence="2" id="KW-0472">Membrane</keyword>
<feature type="region of interest" description="Disordered" evidence="1">
    <location>
        <begin position="936"/>
        <end position="966"/>
    </location>
</feature>
<feature type="compositionally biased region" description="Acidic residues" evidence="1">
    <location>
        <begin position="953"/>
        <end position="965"/>
    </location>
</feature>
<dbReference type="OrthoDB" id="553187at2759"/>
<feature type="transmembrane region" description="Helical" evidence="2">
    <location>
        <begin position="102"/>
        <end position="119"/>
    </location>
</feature>
<feature type="region of interest" description="Disordered" evidence="1">
    <location>
        <begin position="297"/>
        <end position="359"/>
    </location>
</feature>
<accession>A0A835WRM5</accession>
<keyword evidence="4" id="KW-1185">Reference proteome</keyword>
<feature type="region of interest" description="Disordered" evidence="1">
    <location>
        <begin position="591"/>
        <end position="611"/>
    </location>
</feature>
<feature type="region of interest" description="Disordered" evidence="1">
    <location>
        <begin position="856"/>
        <end position="889"/>
    </location>
</feature>
<organism evidence="3 4">
    <name type="scientific">Chlamydomonas schloesseri</name>
    <dbReference type="NCBI Taxonomy" id="2026947"/>
    <lineage>
        <taxon>Eukaryota</taxon>
        <taxon>Viridiplantae</taxon>
        <taxon>Chlorophyta</taxon>
        <taxon>core chlorophytes</taxon>
        <taxon>Chlorophyceae</taxon>
        <taxon>CS clade</taxon>
        <taxon>Chlamydomonadales</taxon>
        <taxon>Chlamydomonadaceae</taxon>
        <taxon>Chlamydomonas</taxon>
    </lineage>
</organism>
<evidence type="ECO:0000313" key="4">
    <source>
        <dbReference type="Proteomes" id="UP000613740"/>
    </source>
</evidence>
<keyword evidence="2" id="KW-0812">Transmembrane</keyword>
<feature type="compositionally biased region" description="Low complexity" evidence="1">
    <location>
        <begin position="318"/>
        <end position="336"/>
    </location>
</feature>
<feature type="region of interest" description="Disordered" evidence="1">
    <location>
        <begin position="986"/>
        <end position="1033"/>
    </location>
</feature>
<feature type="compositionally biased region" description="Gly residues" evidence="1">
    <location>
        <begin position="856"/>
        <end position="881"/>
    </location>
</feature>
<feature type="compositionally biased region" description="Low complexity" evidence="1">
    <location>
        <begin position="986"/>
        <end position="999"/>
    </location>
</feature>
<evidence type="ECO:0000256" key="1">
    <source>
        <dbReference type="SAM" id="MobiDB-lite"/>
    </source>
</evidence>
<feature type="transmembrane region" description="Helical" evidence="2">
    <location>
        <begin position="1166"/>
        <end position="1187"/>
    </location>
</feature>
<feature type="compositionally biased region" description="Low complexity" evidence="1">
    <location>
        <begin position="210"/>
        <end position="225"/>
    </location>
</feature>
<comment type="caution">
    <text evidence="3">The sequence shown here is derived from an EMBL/GenBank/DDBJ whole genome shotgun (WGS) entry which is preliminary data.</text>
</comment>
<feature type="compositionally biased region" description="Gly residues" evidence="1">
    <location>
        <begin position="427"/>
        <end position="441"/>
    </location>
</feature>
<feature type="transmembrane region" description="Helical" evidence="2">
    <location>
        <begin position="1241"/>
        <end position="1260"/>
    </location>
</feature>
<feature type="region of interest" description="Disordered" evidence="1">
    <location>
        <begin position="788"/>
        <end position="820"/>
    </location>
</feature>
<proteinExistence type="predicted"/>
<feature type="region of interest" description="Disordered" evidence="1">
    <location>
        <begin position="635"/>
        <end position="656"/>
    </location>
</feature>
<feature type="transmembrane region" description="Helical" evidence="2">
    <location>
        <begin position="72"/>
        <end position="90"/>
    </location>
</feature>